<evidence type="ECO:0000313" key="3">
    <source>
        <dbReference type="Proteomes" id="UP000199548"/>
    </source>
</evidence>
<dbReference type="Pfam" id="PF20411">
    <property type="entry name" value="DUF6697"/>
    <property type="match status" value="1"/>
</dbReference>
<accession>A0A1I3RS74</accession>
<dbReference type="AlphaFoldDB" id="A0A1I3RS74"/>
<dbReference type="Proteomes" id="UP000199548">
    <property type="component" value="Unassembled WGS sequence"/>
</dbReference>
<proteinExistence type="predicted"/>
<protein>
    <recommendedName>
        <fullName evidence="1">DUF6697 domain-containing protein</fullName>
    </recommendedName>
</protein>
<dbReference type="InterPro" id="IPR046520">
    <property type="entry name" value="DUF6697"/>
</dbReference>
<dbReference type="EMBL" id="FOQU01000007">
    <property type="protein sequence ID" value="SFJ48762.1"/>
    <property type="molecule type" value="Genomic_DNA"/>
</dbReference>
<sequence>MFEMNKNYSREYIHTVCGGSKQAFLPTKNGKVVAACLRPDLNPHAPEVILCDGGAAARAAGRTLARQAGEIPVFIKIETDSFRYVGQFAVSESLTAPLDCAPYAHRSSFTAAQISRVIKMNRC</sequence>
<evidence type="ECO:0000313" key="2">
    <source>
        <dbReference type="EMBL" id="SFJ48762.1"/>
    </source>
</evidence>
<dbReference type="RefSeq" id="WP_091016748.1">
    <property type="nucleotide sequence ID" value="NZ_CP041745.1"/>
</dbReference>
<gene>
    <name evidence="2" type="ORF">SAMN05192543_107384</name>
</gene>
<evidence type="ECO:0000259" key="1">
    <source>
        <dbReference type="Pfam" id="PF20411"/>
    </source>
</evidence>
<dbReference type="OrthoDB" id="8592994at2"/>
<name>A0A1I3RS74_9BURK</name>
<organism evidence="2 3">
    <name type="scientific">Paraburkholderia megapolitana</name>
    <dbReference type="NCBI Taxonomy" id="420953"/>
    <lineage>
        <taxon>Bacteria</taxon>
        <taxon>Pseudomonadati</taxon>
        <taxon>Pseudomonadota</taxon>
        <taxon>Betaproteobacteria</taxon>
        <taxon>Burkholderiales</taxon>
        <taxon>Burkholderiaceae</taxon>
        <taxon>Paraburkholderia</taxon>
    </lineage>
</organism>
<keyword evidence="3" id="KW-1185">Reference proteome</keyword>
<reference evidence="2 3" key="1">
    <citation type="submission" date="2016-10" db="EMBL/GenBank/DDBJ databases">
        <authorList>
            <person name="de Groot N.N."/>
        </authorList>
    </citation>
    <scope>NUCLEOTIDE SEQUENCE [LARGE SCALE GENOMIC DNA]</scope>
    <source>
        <strain evidence="2 3">LMG 23650</strain>
    </source>
</reference>
<feature type="domain" description="DUF6697" evidence="1">
    <location>
        <begin position="8"/>
        <end position="98"/>
    </location>
</feature>